<evidence type="ECO:0000256" key="1">
    <source>
        <dbReference type="SAM" id="MobiDB-lite"/>
    </source>
</evidence>
<reference evidence="5" key="2">
    <citation type="submission" date="2020-10" db="UniProtKB">
        <authorList>
            <consortium name="WormBaseParasite"/>
        </authorList>
    </citation>
    <scope>IDENTIFICATION</scope>
</reference>
<feature type="region of interest" description="Disordered" evidence="1">
    <location>
        <begin position="266"/>
        <end position="286"/>
    </location>
</feature>
<evidence type="ECO:0000256" key="2">
    <source>
        <dbReference type="SAM" id="Phobius"/>
    </source>
</evidence>
<evidence type="ECO:0000313" key="4">
    <source>
        <dbReference type="Proteomes" id="UP000492821"/>
    </source>
</evidence>
<accession>A0A7E4UR16</accession>
<dbReference type="WBParaSite" id="Pan_g11752.t1">
    <property type="protein sequence ID" value="Pan_g11752.t1"/>
    <property type="gene ID" value="Pan_g11752"/>
</dbReference>
<evidence type="ECO:0000313" key="5">
    <source>
        <dbReference type="WBParaSite" id="Pan_g11752.t1"/>
    </source>
</evidence>
<keyword evidence="2" id="KW-0472">Membrane</keyword>
<keyword evidence="4" id="KW-1185">Reference proteome</keyword>
<dbReference type="AlphaFoldDB" id="A0A7E4UR16"/>
<feature type="signal peptide" evidence="3">
    <location>
        <begin position="1"/>
        <end position="20"/>
    </location>
</feature>
<feature type="region of interest" description="Disordered" evidence="1">
    <location>
        <begin position="191"/>
        <end position="230"/>
    </location>
</feature>
<keyword evidence="2" id="KW-1133">Transmembrane helix</keyword>
<name>A0A7E4UR16_PANRE</name>
<sequence>MYLFKPSVLLLLLFCVNVFSKDPSKNKNSPECSDKVTQTNGKVKFELVGTGQTCQIYSLAVASEGFLLTFQTSLTTDRDLGIIWFIFAANYSIPVGLQIRRKILLIRDTNSNVLLSSTQSITSLFVSSNGVVINLNTTTNLKFPKLRDLHTTANYSIFEFGLKFTNLVQPMYIQIDGHLIKNDTYVSPLADVENSKSSPSSQTSPIPVAKEKSELELSEKATTDPPSQSSKGKTYLIIGLVIVIAVVVFVISIGLFFCVRRRLKATRKPRPTSTPRPESAQSSRQSGLTEIAISYEGYDLFIPGHPDERAEYMEADAAKKSKMVAVFLQRRQQLQQSRSTGP</sequence>
<feature type="chain" id="PRO_5028837897" evidence="3">
    <location>
        <begin position="21"/>
        <end position="342"/>
    </location>
</feature>
<dbReference type="Proteomes" id="UP000492821">
    <property type="component" value="Unassembled WGS sequence"/>
</dbReference>
<proteinExistence type="predicted"/>
<feature type="transmembrane region" description="Helical" evidence="2">
    <location>
        <begin position="235"/>
        <end position="259"/>
    </location>
</feature>
<organism evidence="4 5">
    <name type="scientific">Panagrellus redivivus</name>
    <name type="common">Microworm</name>
    <dbReference type="NCBI Taxonomy" id="6233"/>
    <lineage>
        <taxon>Eukaryota</taxon>
        <taxon>Metazoa</taxon>
        <taxon>Ecdysozoa</taxon>
        <taxon>Nematoda</taxon>
        <taxon>Chromadorea</taxon>
        <taxon>Rhabditida</taxon>
        <taxon>Tylenchina</taxon>
        <taxon>Panagrolaimomorpha</taxon>
        <taxon>Panagrolaimoidea</taxon>
        <taxon>Panagrolaimidae</taxon>
        <taxon>Panagrellus</taxon>
    </lineage>
</organism>
<feature type="compositionally biased region" description="Low complexity" evidence="1">
    <location>
        <begin position="195"/>
        <end position="207"/>
    </location>
</feature>
<feature type="compositionally biased region" description="Basic and acidic residues" evidence="1">
    <location>
        <begin position="209"/>
        <end position="222"/>
    </location>
</feature>
<keyword evidence="3" id="KW-0732">Signal</keyword>
<evidence type="ECO:0000256" key="3">
    <source>
        <dbReference type="SAM" id="SignalP"/>
    </source>
</evidence>
<reference evidence="4" key="1">
    <citation type="journal article" date="2013" name="Genetics">
        <title>The draft genome and transcriptome of Panagrellus redivivus are shaped by the harsh demands of a free-living lifestyle.</title>
        <authorList>
            <person name="Srinivasan J."/>
            <person name="Dillman A.R."/>
            <person name="Macchietto M.G."/>
            <person name="Heikkinen L."/>
            <person name="Lakso M."/>
            <person name="Fracchia K.M."/>
            <person name="Antoshechkin I."/>
            <person name="Mortazavi A."/>
            <person name="Wong G."/>
            <person name="Sternberg P.W."/>
        </authorList>
    </citation>
    <scope>NUCLEOTIDE SEQUENCE [LARGE SCALE GENOMIC DNA]</scope>
    <source>
        <strain evidence="4">MT8872</strain>
    </source>
</reference>
<keyword evidence="2" id="KW-0812">Transmembrane</keyword>
<protein>
    <submittedName>
        <fullName evidence="5">Laminin G domain-containing protein</fullName>
    </submittedName>
</protein>